<feature type="domain" description="RING-type" evidence="7">
    <location>
        <begin position="200"/>
        <end position="248"/>
    </location>
</feature>
<dbReference type="GO" id="GO:0016567">
    <property type="term" value="P:protein ubiquitination"/>
    <property type="evidence" value="ECO:0007669"/>
    <property type="project" value="InterPro"/>
</dbReference>
<dbReference type="Proteomes" id="UP000807342">
    <property type="component" value="Unassembled WGS sequence"/>
</dbReference>
<sequence length="402" mass="43629">MAQAASNVHAYAPRDPFAFTTEDEGILIAERAVDKLRVFLQTPDNATGGATSSGPSRAPGRAHTQVGNVSDANLALREQLSTLEDMLMMITDVRFARSLIGIGEEDENENDVGNVEVLKSVVMAVRDVMAWQTHENFDWSDFGYGGGDFSGGAPPGTTQSSGPVASGSDWTGHPVHNDHGKSSGNFPSSSLPLNHEIPSCIVCDDELDSIARRLETPCGHFYCQGCTLDLVETFTSQRFPPAPFRCCPDPHPPIPPYLVDRLISGNLRRILEEKTVEANTPLDQRIYCPDDACRQFIDPASITPAVRVAGSVMCSGLGCRVSICLECKELVHGGVSCEGNADDTQAVKIQRQFGWGRCPGCRFIVEKNNGLVSSEKCRVVVEKVSAIPRHTARDLVTNLWQK</sequence>
<evidence type="ECO:0000256" key="2">
    <source>
        <dbReference type="ARBA" id="ARBA00022771"/>
    </source>
</evidence>
<organism evidence="8 9">
    <name type="scientific">Macrolepiota fuliginosa MF-IS2</name>
    <dbReference type="NCBI Taxonomy" id="1400762"/>
    <lineage>
        <taxon>Eukaryota</taxon>
        <taxon>Fungi</taxon>
        <taxon>Dikarya</taxon>
        <taxon>Basidiomycota</taxon>
        <taxon>Agaricomycotina</taxon>
        <taxon>Agaricomycetes</taxon>
        <taxon>Agaricomycetidae</taxon>
        <taxon>Agaricales</taxon>
        <taxon>Agaricineae</taxon>
        <taxon>Agaricaceae</taxon>
        <taxon>Macrolepiota</taxon>
    </lineage>
</organism>
<evidence type="ECO:0000256" key="6">
    <source>
        <dbReference type="SAM" id="MobiDB-lite"/>
    </source>
</evidence>
<dbReference type="CDD" id="cd20335">
    <property type="entry name" value="BRcat_RBR"/>
    <property type="match status" value="1"/>
</dbReference>
<dbReference type="Pfam" id="PF01485">
    <property type="entry name" value="IBR"/>
    <property type="match status" value="1"/>
</dbReference>
<feature type="compositionally biased region" description="Polar residues" evidence="6">
    <location>
        <begin position="44"/>
        <end position="55"/>
    </location>
</feature>
<accession>A0A9P6C729</accession>
<evidence type="ECO:0000256" key="3">
    <source>
        <dbReference type="ARBA" id="ARBA00022786"/>
    </source>
</evidence>
<protein>
    <recommendedName>
        <fullName evidence="7">RING-type domain-containing protein</fullName>
    </recommendedName>
</protein>
<feature type="region of interest" description="Disordered" evidence="6">
    <location>
        <begin position="44"/>
        <end position="64"/>
    </location>
</feature>
<evidence type="ECO:0000259" key="7">
    <source>
        <dbReference type="PROSITE" id="PS50089"/>
    </source>
</evidence>
<dbReference type="PROSITE" id="PS50089">
    <property type="entry name" value="ZF_RING_2"/>
    <property type="match status" value="1"/>
</dbReference>
<evidence type="ECO:0000313" key="8">
    <source>
        <dbReference type="EMBL" id="KAF9450773.1"/>
    </source>
</evidence>
<reference evidence="8" key="1">
    <citation type="submission" date="2020-11" db="EMBL/GenBank/DDBJ databases">
        <authorList>
            <consortium name="DOE Joint Genome Institute"/>
            <person name="Ahrendt S."/>
            <person name="Riley R."/>
            <person name="Andreopoulos W."/>
            <person name="Labutti K."/>
            <person name="Pangilinan J."/>
            <person name="Ruiz-Duenas F.J."/>
            <person name="Barrasa J.M."/>
            <person name="Sanchez-Garcia M."/>
            <person name="Camarero S."/>
            <person name="Miyauchi S."/>
            <person name="Serrano A."/>
            <person name="Linde D."/>
            <person name="Babiker R."/>
            <person name="Drula E."/>
            <person name="Ayuso-Fernandez I."/>
            <person name="Pacheco R."/>
            <person name="Padilla G."/>
            <person name="Ferreira P."/>
            <person name="Barriuso J."/>
            <person name="Kellner H."/>
            <person name="Castanera R."/>
            <person name="Alfaro M."/>
            <person name="Ramirez L."/>
            <person name="Pisabarro A.G."/>
            <person name="Kuo A."/>
            <person name="Tritt A."/>
            <person name="Lipzen A."/>
            <person name="He G."/>
            <person name="Yan M."/>
            <person name="Ng V."/>
            <person name="Cullen D."/>
            <person name="Martin F."/>
            <person name="Rosso M.-N."/>
            <person name="Henrissat B."/>
            <person name="Hibbett D."/>
            <person name="Martinez A.T."/>
            <person name="Grigoriev I.V."/>
        </authorList>
    </citation>
    <scope>NUCLEOTIDE SEQUENCE</scope>
    <source>
        <strain evidence="8">MF-IS2</strain>
    </source>
</reference>
<keyword evidence="2 5" id="KW-0863">Zinc-finger</keyword>
<evidence type="ECO:0000256" key="4">
    <source>
        <dbReference type="ARBA" id="ARBA00022833"/>
    </source>
</evidence>
<dbReference type="InterPro" id="IPR031127">
    <property type="entry name" value="E3_UB_ligase_RBR"/>
</dbReference>
<name>A0A9P6C729_9AGAR</name>
<dbReference type="EMBL" id="MU151098">
    <property type="protein sequence ID" value="KAF9450773.1"/>
    <property type="molecule type" value="Genomic_DNA"/>
</dbReference>
<proteinExistence type="predicted"/>
<keyword evidence="4" id="KW-0862">Zinc</keyword>
<dbReference type="SUPFAM" id="SSF57850">
    <property type="entry name" value="RING/U-box"/>
    <property type="match status" value="1"/>
</dbReference>
<dbReference type="InterPro" id="IPR001841">
    <property type="entry name" value="Znf_RING"/>
</dbReference>
<feature type="region of interest" description="Disordered" evidence="6">
    <location>
        <begin position="148"/>
        <end position="188"/>
    </location>
</feature>
<dbReference type="AlphaFoldDB" id="A0A9P6C729"/>
<comment type="caution">
    <text evidence="8">The sequence shown here is derived from an EMBL/GenBank/DDBJ whole genome shotgun (WGS) entry which is preliminary data.</text>
</comment>
<dbReference type="OrthoDB" id="9977870at2759"/>
<keyword evidence="3" id="KW-0833">Ubl conjugation pathway</keyword>
<dbReference type="PANTHER" id="PTHR11685">
    <property type="entry name" value="RBR FAMILY RING FINGER AND IBR DOMAIN-CONTAINING"/>
    <property type="match status" value="1"/>
</dbReference>
<dbReference type="InterPro" id="IPR002867">
    <property type="entry name" value="IBR_dom"/>
</dbReference>
<gene>
    <name evidence="8" type="ORF">P691DRAFT_788583</name>
</gene>
<keyword evidence="1" id="KW-0479">Metal-binding</keyword>
<dbReference type="GO" id="GO:0008270">
    <property type="term" value="F:zinc ion binding"/>
    <property type="evidence" value="ECO:0007669"/>
    <property type="project" value="UniProtKB-KW"/>
</dbReference>
<evidence type="ECO:0000256" key="1">
    <source>
        <dbReference type="ARBA" id="ARBA00022723"/>
    </source>
</evidence>
<evidence type="ECO:0000256" key="5">
    <source>
        <dbReference type="PROSITE-ProRule" id="PRU00175"/>
    </source>
</evidence>
<evidence type="ECO:0000313" key="9">
    <source>
        <dbReference type="Proteomes" id="UP000807342"/>
    </source>
</evidence>
<dbReference type="GO" id="GO:0004842">
    <property type="term" value="F:ubiquitin-protein transferase activity"/>
    <property type="evidence" value="ECO:0007669"/>
    <property type="project" value="InterPro"/>
</dbReference>
<keyword evidence="9" id="KW-1185">Reference proteome</keyword>